<feature type="transmembrane region" description="Helical" evidence="1">
    <location>
        <begin position="377"/>
        <end position="398"/>
    </location>
</feature>
<feature type="transmembrane region" description="Helical" evidence="1">
    <location>
        <begin position="214"/>
        <end position="234"/>
    </location>
</feature>
<proteinExistence type="predicted"/>
<keyword evidence="1" id="KW-0812">Transmembrane</keyword>
<reference evidence="3" key="1">
    <citation type="submission" date="2017-09" db="EMBL/GenBank/DDBJ databases">
        <title>Depth-based differentiation of microbial function through sediment-hosted aquifers and enrichment of novel symbionts in the deep terrestrial subsurface.</title>
        <authorList>
            <person name="Probst A.J."/>
            <person name="Ladd B."/>
            <person name="Jarett J.K."/>
            <person name="Geller-Mcgrath D.E."/>
            <person name="Sieber C.M.K."/>
            <person name="Emerson J.B."/>
            <person name="Anantharaman K."/>
            <person name="Thomas B.C."/>
            <person name="Malmstrom R."/>
            <person name="Stieglmeier M."/>
            <person name="Klingl A."/>
            <person name="Woyke T."/>
            <person name="Ryan C.M."/>
            <person name="Banfield J.F."/>
        </authorList>
    </citation>
    <scope>NUCLEOTIDE SEQUENCE [LARGE SCALE GENOMIC DNA]</scope>
</reference>
<feature type="transmembrane region" description="Helical" evidence="1">
    <location>
        <begin position="134"/>
        <end position="152"/>
    </location>
</feature>
<evidence type="ECO:0008006" key="4">
    <source>
        <dbReference type="Google" id="ProtNLM"/>
    </source>
</evidence>
<keyword evidence="1" id="KW-1133">Transmembrane helix</keyword>
<protein>
    <recommendedName>
        <fullName evidence="4">Glycosyltransferase RgtA/B/C/D-like domain-containing protein</fullName>
    </recommendedName>
</protein>
<accession>A0A2M7BRL1</accession>
<dbReference type="AlphaFoldDB" id="A0A2M7BRL1"/>
<dbReference type="EMBL" id="PEVA01000184">
    <property type="protein sequence ID" value="PIV08123.1"/>
    <property type="molecule type" value="Genomic_DNA"/>
</dbReference>
<feature type="transmembrane region" description="Helical" evidence="1">
    <location>
        <begin position="349"/>
        <end position="365"/>
    </location>
</feature>
<evidence type="ECO:0000313" key="3">
    <source>
        <dbReference type="Proteomes" id="UP000230119"/>
    </source>
</evidence>
<comment type="caution">
    <text evidence="2">The sequence shown here is derived from an EMBL/GenBank/DDBJ whole genome shotgun (WGS) entry which is preliminary data.</text>
</comment>
<sequence length="562" mass="66399">MVHYINKLVKKIPPVFYLFAVILLLFVVNSQYVAYPDEFVNILGGKFILEGKIPYRDFFDHHLPGAWYLSALILLFSFGSFVKFRFLWGVVQFLILFFVGRFIQKRNKELFSFYLGFFLIYPIITMYYWTHLFIADGIAFLFFSSLLWMLLVESYQKETKLRTAIYLSLANFIFVFSSLTYIYIALLFYVWIGILLIKSLGSHSREGGNPVKNILLFIIISVVPYLLYGLYLLISNSWREFYISNFVYNTTLYMHVPNYTPGRYFNPIKFALTIIYNFYDTYIQLLVRIKEFNLYFPVDLVLALSTFILFIYLLKELPLIGILYFFVLSFSAPRSNLMKIGETDYQSGLFIAIGAISFFFLLWRYKYIQFIFEPLEIIRKFLVALVVLYGIFAGLFLVQNSYNKFYLRHTQKMPSIYDHAPTALFINEVLGKGDYYWVGPYEPQEEFFVKQAMLPGKFPTLLPQFRESEYFSSKFIEQFEAHMPKIIMYKHEASIFGTPAMEFGKFFTDWMEGRYISIENIKGTTVLKSPETFTMRSDIYLLKSEKDILMKKMSEKGYVEIK</sequence>
<feature type="transmembrane region" description="Helical" evidence="1">
    <location>
        <begin position="66"/>
        <end position="99"/>
    </location>
</feature>
<evidence type="ECO:0000256" key="1">
    <source>
        <dbReference type="SAM" id="Phobius"/>
    </source>
</evidence>
<evidence type="ECO:0000313" key="2">
    <source>
        <dbReference type="EMBL" id="PIV08123.1"/>
    </source>
</evidence>
<name>A0A2M7BRL1_9BACT</name>
<gene>
    <name evidence="2" type="ORF">COS52_04370</name>
</gene>
<feature type="transmembrane region" description="Helical" evidence="1">
    <location>
        <begin position="12"/>
        <end position="34"/>
    </location>
</feature>
<feature type="transmembrane region" description="Helical" evidence="1">
    <location>
        <begin position="111"/>
        <end position="128"/>
    </location>
</feature>
<dbReference type="Proteomes" id="UP000230119">
    <property type="component" value="Unassembled WGS sequence"/>
</dbReference>
<organism evidence="2 3">
    <name type="scientific">Candidatus Roizmanbacteria bacterium CG03_land_8_20_14_0_80_39_12</name>
    <dbReference type="NCBI Taxonomy" id="1974847"/>
    <lineage>
        <taxon>Bacteria</taxon>
        <taxon>Candidatus Roizmaniibacteriota</taxon>
    </lineage>
</organism>
<keyword evidence="1" id="KW-0472">Membrane</keyword>
<feature type="transmembrane region" description="Helical" evidence="1">
    <location>
        <begin position="164"/>
        <end position="194"/>
    </location>
</feature>